<feature type="domain" description="Fe-S metabolism associated" evidence="2">
    <location>
        <begin position="16"/>
        <end position="133"/>
    </location>
</feature>
<name>F8L984_SIMNZ</name>
<dbReference type="PANTHER" id="PTHR43597:SF5">
    <property type="entry name" value="SUFE-LIKE PROTEIN 2, CHLOROPLASTIC"/>
    <property type="match status" value="1"/>
</dbReference>
<accession>F8L984</accession>
<dbReference type="SUPFAM" id="SSF82649">
    <property type="entry name" value="SufE/NifU"/>
    <property type="match status" value="1"/>
</dbReference>
<sequence length="153" mass="17286">MEFKSCFENQEKLKEIFSSRHTVEEKYTKVIELGRSLKPYPKEDQTPDRLVKGCQSQLYLKSTFNEGKMHFLATSDALISAGLAALLLMIYDGEPPEALLKCPPTALKHLEITSYLSPSRANGLRSLFLKMQQDAITALHKSDMDHHASNTKN</sequence>
<dbReference type="PANTHER" id="PTHR43597">
    <property type="entry name" value="SULFUR ACCEPTOR PROTEIN CSDE"/>
    <property type="match status" value="1"/>
</dbReference>
<dbReference type="InterPro" id="IPR003808">
    <property type="entry name" value="Fe-S_metab-assoc_dom"/>
</dbReference>
<dbReference type="EMBL" id="FR872582">
    <property type="protein sequence ID" value="CCB89399.1"/>
    <property type="molecule type" value="Genomic_DNA"/>
</dbReference>
<organism evidence="3 4">
    <name type="scientific">Simkania negevensis (strain ATCC VR-1471 / DSM 27360 / Z)</name>
    <dbReference type="NCBI Taxonomy" id="331113"/>
    <lineage>
        <taxon>Bacteria</taxon>
        <taxon>Pseudomonadati</taxon>
        <taxon>Chlamydiota</taxon>
        <taxon>Chlamydiia</taxon>
        <taxon>Parachlamydiales</taxon>
        <taxon>Simkaniaceae</taxon>
        <taxon>Simkania</taxon>
    </lineage>
</organism>
<evidence type="ECO:0000259" key="2">
    <source>
        <dbReference type="Pfam" id="PF02657"/>
    </source>
</evidence>
<evidence type="ECO:0000313" key="3">
    <source>
        <dbReference type="EMBL" id="CCB89399.1"/>
    </source>
</evidence>
<dbReference type="OrthoDB" id="21282at2"/>
<dbReference type="KEGG" id="sng:SNE_A15220"/>
<evidence type="ECO:0000256" key="1">
    <source>
        <dbReference type="ARBA" id="ARBA00010282"/>
    </source>
</evidence>
<protein>
    <submittedName>
        <fullName evidence="3">Cysteine desulfuration protein sufE</fullName>
    </submittedName>
</protein>
<dbReference type="STRING" id="331113.SNE_A15220"/>
<comment type="similarity">
    <text evidence="1">Belongs to the SufE family.</text>
</comment>
<proteinExistence type="inferred from homology"/>
<keyword evidence="4" id="KW-1185">Reference proteome</keyword>
<dbReference type="Gene3D" id="3.90.1010.10">
    <property type="match status" value="1"/>
</dbReference>
<dbReference type="AlphaFoldDB" id="F8L984"/>
<gene>
    <name evidence="3" type="primary">sufE</name>
    <name evidence="3" type="ordered locus">SNE_A15220</name>
</gene>
<reference evidence="3 4" key="2">
    <citation type="journal article" date="2011" name="Mol. Biol. Evol.">
        <title>Unity in variety--the pan-genome of the Chlamydiae.</title>
        <authorList>
            <person name="Collingro A."/>
            <person name="Tischler P."/>
            <person name="Weinmaier T."/>
            <person name="Penz T."/>
            <person name="Heinz E."/>
            <person name="Brunham R.C."/>
            <person name="Read T.D."/>
            <person name="Bavoil P.M."/>
            <person name="Sachse K."/>
            <person name="Kahane S."/>
            <person name="Friedman M.G."/>
            <person name="Rattei T."/>
            <person name="Myers G.S."/>
            <person name="Horn M."/>
        </authorList>
    </citation>
    <scope>NUCLEOTIDE SEQUENCE [LARGE SCALE GENOMIC DNA]</scope>
    <source>
        <strain evidence="4">ATCC VR-1471 / Z</strain>
    </source>
</reference>
<evidence type="ECO:0000313" key="4">
    <source>
        <dbReference type="Proteomes" id="UP000000496"/>
    </source>
</evidence>
<dbReference type="RefSeq" id="WP_013943865.1">
    <property type="nucleotide sequence ID" value="NC_015713.1"/>
</dbReference>
<dbReference type="HOGENOM" id="CLU_124502_0_2_0"/>
<dbReference type="Proteomes" id="UP000000496">
    <property type="component" value="Chromosome gsn.131"/>
</dbReference>
<dbReference type="eggNOG" id="COG2166">
    <property type="taxonomic scope" value="Bacteria"/>
</dbReference>
<dbReference type="Pfam" id="PF02657">
    <property type="entry name" value="SufE"/>
    <property type="match status" value="1"/>
</dbReference>
<reference key="1">
    <citation type="journal article" date="2011" name="Mol. Biol. Evol.">
        <title>Unity in variety -- the pan-genome of the Chlamydiae.</title>
        <authorList>
            <person name="Collingro A."/>
            <person name="Tischler P."/>
            <person name="Weinmaier T."/>
            <person name="Penz T."/>
            <person name="Heinz E."/>
            <person name="Brunham R.C."/>
            <person name="Read T.D."/>
            <person name="Bavoil P.M."/>
            <person name="Sachse K."/>
            <person name="Kahane S."/>
            <person name="Friedman M.G."/>
            <person name="Rattei T."/>
            <person name="Myers G.S.A."/>
            <person name="Horn M."/>
        </authorList>
    </citation>
    <scope>NUCLEOTIDE SEQUENCE</scope>
    <source>
        <strain>Z</strain>
    </source>
</reference>